<dbReference type="AlphaFoldDB" id="A0A166E8Z8"/>
<feature type="compositionally biased region" description="Polar residues" evidence="1">
    <location>
        <begin position="269"/>
        <end position="278"/>
    </location>
</feature>
<protein>
    <submittedName>
        <fullName evidence="3">Uncharacterized protein</fullName>
    </submittedName>
</protein>
<proteinExistence type="predicted"/>
<evidence type="ECO:0000256" key="1">
    <source>
        <dbReference type="SAM" id="MobiDB-lite"/>
    </source>
</evidence>
<accession>A0A166E8Z8</accession>
<keyword evidence="2" id="KW-0812">Transmembrane</keyword>
<name>A0A166E8Z8_9AGAM</name>
<evidence type="ECO:0000313" key="4">
    <source>
        <dbReference type="Proteomes" id="UP000076798"/>
    </source>
</evidence>
<organism evidence="3 4">
    <name type="scientific">Sistotremastrum suecicum HHB10207 ss-3</name>
    <dbReference type="NCBI Taxonomy" id="1314776"/>
    <lineage>
        <taxon>Eukaryota</taxon>
        <taxon>Fungi</taxon>
        <taxon>Dikarya</taxon>
        <taxon>Basidiomycota</taxon>
        <taxon>Agaricomycotina</taxon>
        <taxon>Agaricomycetes</taxon>
        <taxon>Sistotremastrales</taxon>
        <taxon>Sistotremastraceae</taxon>
        <taxon>Sistotremastrum</taxon>
    </lineage>
</organism>
<sequence>MAPTAQLPSSLSGLSSTLASSLTFSIASSNIFSSPTATPKAVQSNDSDSQSKKSGFDRSFLGVLIITGISFFLVIIWVCHRLKVQATKGRSPAQGRVNELRADAQRPAVNTTFTSRRHNRLSTISTISPIFSSSPWPFLLARNPAESRPPRSRPPRSATRESRRAIVEDQGDLPRYDTAHLPPYAPDREQTGSPGEMVALESGTQADQDGEDRHDEVPLLRGAAQIGNRGDGGAIEEDVEEDRRTYSGPAPSYHEVAQTNTPPPPSSPHNSRYFSRTATGPAVP</sequence>
<dbReference type="EMBL" id="KV428048">
    <property type="protein sequence ID" value="KZT39328.1"/>
    <property type="molecule type" value="Genomic_DNA"/>
</dbReference>
<keyword evidence="2" id="KW-0472">Membrane</keyword>
<feature type="region of interest" description="Disordered" evidence="1">
    <location>
        <begin position="34"/>
        <end position="54"/>
    </location>
</feature>
<evidence type="ECO:0000256" key="2">
    <source>
        <dbReference type="SAM" id="Phobius"/>
    </source>
</evidence>
<gene>
    <name evidence="3" type="ORF">SISSUDRAFT_1032748</name>
</gene>
<feature type="transmembrane region" description="Helical" evidence="2">
    <location>
        <begin position="60"/>
        <end position="80"/>
    </location>
</feature>
<keyword evidence="2" id="KW-1133">Transmembrane helix</keyword>
<evidence type="ECO:0000313" key="3">
    <source>
        <dbReference type="EMBL" id="KZT39328.1"/>
    </source>
</evidence>
<feature type="region of interest" description="Disordered" evidence="1">
    <location>
        <begin position="142"/>
        <end position="284"/>
    </location>
</feature>
<feature type="compositionally biased region" description="Basic and acidic residues" evidence="1">
    <location>
        <begin position="158"/>
        <end position="178"/>
    </location>
</feature>
<keyword evidence="4" id="KW-1185">Reference proteome</keyword>
<reference evidence="3 4" key="1">
    <citation type="journal article" date="2016" name="Mol. Biol. Evol.">
        <title>Comparative Genomics of Early-Diverging Mushroom-Forming Fungi Provides Insights into the Origins of Lignocellulose Decay Capabilities.</title>
        <authorList>
            <person name="Nagy L.G."/>
            <person name="Riley R."/>
            <person name="Tritt A."/>
            <person name="Adam C."/>
            <person name="Daum C."/>
            <person name="Floudas D."/>
            <person name="Sun H."/>
            <person name="Yadav J.S."/>
            <person name="Pangilinan J."/>
            <person name="Larsson K.H."/>
            <person name="Matsuura K."/>
            <person name="Barry K."/>
            <person name="Labutti K."/>
            <person name="Kuo R."/>
            <person name="Ohm R.A."/>
            <person name="Bhattacharya S.S."/>
            <person name="Shirouzu T."/>
            <person name="Yoshinaga Y."/>
            <person name="Martin F.M."/>
            <person name="Grigoriev I.V."/>
            <person name="Hibbett D.S."/>
        </authorList>
    </citation>
    <scope>NUCLEOTIDE SEQUENCE [LARGE SCALE GENOMIC DNA]</scope>
    <source>
        <strain evidence="3 4">HHB10207 ss-3</strain>
    </source>
</reference>
<dbReference type="Proteomes" id="UP000076798">
    <property type="component" value="Unassembled WGS sequence"/>
</dbReference>